<dbReference type="AlphaFoldDB" id="A0AAQ3U9H8"/>
<keyword evidence="2" id="KW-1185">Reference proteome</keyword>
<proteinExistence type="predicted"/>
<dbReference type="Gene3D" id="3.30.70.100">
    <property type="match status" value="1"/>
</dbReference>
<organism evidence="1 2">
    <name type="scientific">Paspalum notatum var. saurae</name>
    <dbReference type="NCBI Taxonomy" id="547442"/>
    <lineage>
        <taxon>Eukaryota</taxon>
        <taxon>Viridiplantae</taxon>
        <taxon>Streptophyta</taxon>
        <taxon>Embryophyta</taxon>
        <taxon>Tracheophyta</taxon>
        <taxon>Spermatophyta</taxon>
        <taxon>Magnoliopsida</taxon>
        <taxon>Liliopsida</taxon>
        <taxon>Poales</taxon>
        <taxon>Poaceae</taxon>
        <taxon>PACMAD clade</taxon>
        <taxon>Panicoideae</taxon>
        <taxon>Andropogonodae</taxon>
        <taxon>Paspaleae</taxon>
        <taxon>Paspalinae</taxon>
        <taxon>Paspalum</taxon>
    </lineage>
</organism>
<dbReference type="PANTHER" id="PTHR46932">
    <property type="entry name" value="HEAVY METAL-ASSOCIATED ISOPRENYLATED PLANT PROTEIN 47"/>
    <property type="match status" value="1"/>
</dbReference>
<dbReference type="Proteomes" id="UP001341281">
    <property type="component" value="Chromosome 07"/>
</dbReference>
<name>A0AAQ3U9H8_PASNO</name>
<protein>
    <submittedName>
        <fullName evidence="1">Uncharacterized protein</fullName>
    </submittedName>
</protein>
<dbReference type="InterPro" id="IPR042885">
    <property type="entry name" value="HIPP47/16"/>
</dbReference>
<sequence>MEITGDGKDELEVVGDGIDIACLVMCLRKKVGHADILTVEVVKNKPEEKKPEPEEPKPVPPPFHCSGYYYAPPPPSPPMLLCEEPSSSCHIIQV</sequence>
<dbReference type="PANTHER" id="PTHR46932:SF20">
    <property type="entry name" value="HMA DOMAIN-CONTAINING PROTEIN"/>
    <property type="match status" value="1"/>
</dbReference>
<accession>A0AAQ3U9H8</accession>
<evidence type="ECO:0000313" key="2">
    <source>
        <dbReference type="Proteomes" id="UP001341281"/>
    </source>
</evidence>
<gene>
    <name evidence="1" type="ORF">U9M48_032888</name>
</gene>
<dbReference type="EMBL" id="CP144751">
    <property type="protein sequence ID" value="WVZ86045.1"/>
    <property type="molecule type" value="Genomic_DNA"/>
</dbReference>
<evidence type="ECO:0000313" key="1">
    <source>
        <dbReference type="EMBL" id="WVZ86045.1"/>
    </source>
</evidence>
<reference evidence="1 2" key="1">
    <citation type="submission" date="2024-02" db="EMBL/GenBank/DDBJ databases">
        <title>High-quality chromosome-scale genome assembly of Pensacola bahiagrass (Paspalum notatum Flugge var. saurae).</title>
        <authorList>
            <person name="Vega J.M."/>
            <person name="Podio M."/>
            <person name="Orjuela J."/>
            <person name="Siena L.A."/>
            <person name="Pessino S.C."/>
            <person name="Combes M.C."/>
            <person name="Mariac C."/>
            <person name="Albertini E."/>
            <person name="Pupilli F."/>
            <person name="Ortiz J.P.A."/>
            <person name="Leblanc O."/>
        </authorList>
    </citation>
    <scope>NUCLEOTIDE SEQUENCE [LARGE SCALE GENOMIC DNA]</scope>
    <source>
        <strain evidence="1">R1</strain>
        <tissue evidence="1">Leaf</tissue>
    </source>
</reference>